<dbReference type="PANTHER" id="PTHR39327">
    <property type="match status" value="1"/>
</dbReference>
<protein>
    <submittedName>
        <fullName evidence="4">S-layer protein</fullName>
    </submittedName>
</protein>
<dbReference type="Gene3D" id="3.10.620.30">
    <property type="match status" value="1"/>
</dbReference>
<sequence length="540" mass="60532">MKNKISGTVCILVIVLSIGNFLLVYGENLTSIREQVFGNVYGGVYYLLEGDIIKVEVSCRITPFPPKDGCDLTAFYAYLGNDSYFEGGNVTSLPREFNIPKTGYYFICVKTDHYMRVTRISSNSSSSIQKTTPNQAVKQNSSKENGYYALDTSLNINGPSKSWWINQSTGSPNVIIVVGALASDVDVRTANILATAISNMGASKSENLVKLDIEFNSFTNNKNVILIGGPIENSIVKDLVDMGASTVDWSKSSGEWEWIADPFAKGYDVLIIYKPEEGVLARNGQFVVREVLPVPISYVKPTKDHYYKRSQKVENLFYNLSDKDSDGVPDKYDTNPNGSGGTSYTYFSWDDNGLLRTWELEAPSDVVEFYDEARPEFYSVDQWITSFVVPNDKISEVLAQAFSKISKGYKDEDKVTLVLKFVQELEYSYDDKTITKEDDFYDYPRYPSQTLFDRTGDCEDTSILLAALLNEMGKDVCLINPPGHMATGVLLPQFSPNYSASYYTINGKEYFYCETTGENWKIGQIPDDYISATATIYEID</sequence>
<comment type="similarity">
    <text evidence="1">Belongs to the UPF0252 family.</text>
</comment>
<dbReference type="PATRIC" id="fig|1705409.3.peg.107"/>
<feature type="domain" description="Transglutaminase-like" evidence="2">
    <location>
        <begin position="404"/>
        <end position="480"/>
    </location>
</feature>
<evidence type="ECO:0000256" key="1">
    <source>
        <dbReference type="ARBA" id="ARBA00007458"/>
    </source>
</evidence>
<dbReference type="PANTHER" id="PTHR39327:SF1">
    <property type="entry name" value="BLR5470 PROTEIN"/>
    <property type="match status" value="1"/>
</dbReference>
<feature type="domain" description="S-layer protein outer" evidence="3">
    <location>
        <begin position="208"/>
        <end position="272"/>
    </location>
</feature>
<accession>A0A150J9G7</accession>
<dbReference type="Proteomes" id="UP000075398">
    <property type="component" value="Unassembled WGS sequence"/>
</dbReference>
<dbReference type="EMBL" id="LNGC01000002">
    <property type="protein sequence ID" value="KYC53718.1"/>
    <property type="molecule type" value="Genomic_DNA"/>
</dbReference>
<dbReference type="AlphaFoldDB" id="A0A150J9G7"/>
<name>A0A150J9G7_9EURY</name>
<organism evidence="4 5">
    <name type="scientific">Candidatus Methanofastidiosum methylothiophilum</name>
    <dbReference type="NCBI Taxonomy" id="1705564"/>
    <lineage>
        <taxon>Archaea</taxon>
        <taxon>Methanobacteriati</taxon>
        <taxon>Methanobacteriota</taxon>
        <taxon>Stenosarchaea group</taxon>
        <taxon>Candidatus Methanofastidiosia</taxon>
        <taxon>Candidatus Methanofastidiosales</taxon>
        <taxon>Candidatus Methanofastidiosaceae</taxon>
        <taxon>Candidatus Methanofastidiosum</taxon>
    </lineage>
</organism>
<comment type="caution">
    <text evidence="4">The sequence shown here is derived from an EMBL/GenBank/DDBJ whole genome shotgun (WGS) entry which is preliminary data.</text>
</comment>
<gene>
    <name evidence="4" type="primary">sla_1</name>
    <name evidence="4" type="ORF">AMQ22_00104</name>
</gene>
<proteinExistence type="inferred from homology"/>
<dbReference type="Pfam" id="PF04473">
    <property type="entry name" value="DUF553"/>
    <property type="match status" value="1"/>
</dbReference>
<dbReference type="Pfam" id="PF05124">
    <property type="entry name" value="S_layer_C"/>
    <property type="match status" value="1"/>
</dbReference>
<evidence type="ECO:0000313" key="5">
    <source>
        <dbReference type="Proteomes" id="UP000075398"/>
    </source>
</evidence>
<evidence type="ECO:0000259" key="3">
    <source>
        <dbReference type="Pfam" id="PF05124"/>
    </source>
</evidence>
<dbReference type="InterPro" id="IPR022651">
    <property type="entry name" value="S_layer_C"/>
</dbReference>
<dbReference type="InterPro" id="IPR007562">
    <property type="entry name" value="Transglutaminase-like_domain"/>
</dbReference>
<reference evidence="4 5" key="1">
    <citation type="journal article" date="2016" name="ISME J.">
        <title>Chasing the elusive Euryarchaeota class WSA2: genomes reveal a uniquely fastidious methyl-reducing methanogen.</title>
        <authorList>
            <person name="Nobu M.K."/>
            <person name="Narihiro T."/>
            <person name="Kuroda K."/>
            <person name="Mei R."/>
            <person name="Liu W.T."/>
        </authorList>
    </citation>
    <scope>NUCLEOTIDE SEQUENCE [LARGE SCALE GENOMIC DNA]</scope>
    <source>
        <strain evidence="4">U1lsi0528_Bin055</strain>
    </source>
</reference>
<dbReference type="InterPro" id="IPR010319">
    <property type="entry name" value="Transglutaminase-like_Cys_pept"/>
</dbReference>
<evidence type="ECO:0000259" key="2">
    <source>
        <dbReference type="Pfam" id="PF04473"/>
    </source>
</evidence>
<evidence type="ECO:0000313" key="4">
    <source>
        <dbReference type="EMBL" id="KYC53718.1"/>
    </source>
</evidence>